<dbReference type="InterPro" id="IPR015421">
    <property type="entry name" value="PyrdxlP-dep_Trfase_major"/>
</dbReference>
<accession>A0ABR0HZZ5</accession>
<feature type="domain" description="Aminotransferase class V" evidence="2">
    <location>
        <begin position="159"/>
        <end position="606"/>
    </location>
</feature>
<protein>
    <recommendedName>
        <fullName evidence="2">Aminotransferase class V domain-containing protein</fullName>
    </recommendedName>
</protein>
<feature type="region of interest" description="Disordered" evidence="1">
    <location>
        <begin position="618"/>
        <end position="642"/>
    </location>
</feature>
<feature type="compositionally biased region" description="Basic residues" evidence="1">
    <location>
        <begin position="620"/>
        <end position="629"/>
    </location>
</feature>
<dbReference type="GeneID" id="87927996"/>
<gene>
    <name evidence="3" type="ORF">QC763_110640</name>
</gene>
<evidence type="ECO:0000256" key="1">
    <source>
        <dbReference type="SAM" id="MobiDB-lite"/>
    </source>
</evidence>
<dbReference type="InterPro" id="IPR015424">
    <property type="entry name" value="PyrdxlP-dep_Trfase"/>
</dbReference>
<proteinExistence type="predicted"/>
<evidence type="ECO:0000259" key="2">
    <source>
        <dbReference type="Pfam" id="PF00266"/>
    </source>
</evidence>
<dbReference type="PANTHER" id="PTHR14237:SF80">
    <property type="entry name" value="MOLYBDENUM COFACTOR SULFURASE"/>
    <property type="match status" value="1"/>
</dbReference>
<feature type="region of interest" description="Disordered" evidence="1">
    <location>
        <begin position="87"/>
        <end position="117"/>
    </location>
</feature>
<dbReference type="Pfam" id="PF00266">
    <property type="entry name" value="Aminotran_5"/>
    <property type="match status" value="1"/>
</dbReference>
<dbReference type="PANTHER" id="PTHR14237">
    <property type="entry name" value="MOLYBDOPTERIN COFACTOR SULFURASE MOSC"/>
    <property type="match status" value="1"/>
</dbReference>
<keyword evidence="4" id="KW-1185">Reference proteome</keyword>
<dbReference type="SUPFAM" id="SSF53383">
    <property type="entry name" value="PLP-dependent transferases"/>
    <property type="match status" value="1"/>
</dbReference>
<sequence length="672" mass="73787">MVYRLGCRVAPAEVGIFGWEINMNSEKLYMALSGGVQIFKGLISSSSPTLGRHTSNQLLFHHHSVNFVIMARPGILLRFSERRHRRGSSLNGHIKPADATSPVTTPTPRPVTREKSWKHRSLGSITSIFHGHSQAPQNVYEKPVEVIRQEEYPHMNNGTYLDHSGTTIYAASTVTRFSHKMLNNLYGNPHSENKPAKVSGDMVDEIRLKALRFLGADPEHFDLVFTANATAAIKLVADSFRDLAEQTRSGSFWYGYHRDAHTSLVGVREFTRNGEHHVFAHDQDVEAWLEHPGAYHRAIDRVSSLGLFAWPGQSNLTGRRLPLEWAGRVRRLREIQGTYTLLDAAALAMTCDMTRVFGDPSQAPDFTCVSFYKIFGFPDLGGLIVRKDSGHILTLRKYFGGGTVTMVKTLGGGPVWHISKGAEMTEEGGLHDGLEDGTLPFHSILALGEAIEVQRDLYGNMENVSRHVTGLVVRLYEGLRGLRHGNGGEVVRVYEEGGEEVTGYGDSRRQGGTVAFNVFGEDGGVVSYDRVEGLANERGIYVRSGGICCPGGIFTALQYEPWQLNRAKSAGHRCGPHGLGVINDLPTGVVRASLGAMSTTKDVDTLIEFLREMFVTPTTTRKRGHRRKNSNNSTISNSSVGSVGSVAFEPKPAETFAVQAPPRVTSGCCSLS</sequence>
<name>A0ABR0HZZ5_9PEZI</name>
<evidence type="ECO:0000313" key="3">
    <source>
        <dbReference type="EMBL" id="KAK4673296.1"/>
    </source>
</evidence>
<dbReference type="InterPro" id="IPR015422">
    <property type="entry name" value="PyrdxlP-dep_Trfase_small"/>
</dbReference>
<dbReference type="Proteomes" id="UP001326199">
    <property type="component" value="Unassembled WGS sequence"/>
</dbReference>
<comment type="caution">
    <text evidence="3">The sequence shown here is derived from an EMBL/GenBank/DDBJ whole genome shotgun (WGS) entry which is preliminary data.</text>
</comment>
<dbReference type="Gene3D" id="3.40.640.10">
    <property type="entry name" value="Type I PLP-dependent aspartate aminotransferase-like (Major domain)"/>
    <property type="match status" value="1"/>
</dbReference>
<dbReference type="Gene3D" id="3.90.1150.10">
    <property type="entry name" value="Aspartate Aminotransferase, domain 1"/>
    <property type="match status" value="1"/>
</dbReference>
<dbReference type="RefSeq" id="XP_062770618.1">
    <property type="nucleotide sequence ID" value="XM_062907653.1"/>
</dbReference>
<dbReference type="EMBL" id="JAFFHB010000001">
    <property type="protein sequence ID" value="KAK4673296.1"/>
    <property type="molecule type" value="Genomic_DNA"/>
</dbReference>
<evidence type="ECO:0000313" key="4">
    <source>
        <dbReference type="Proteomes" id="UP001326199"/>
    </source>
</evidence>
<dbReference type="InterPro" id="IPR000192">
    <property type="entry name" value="Aminotrans_V_dom"/>
</dbReference>
<feature type="compositionally biased region" description="Low complexity" evidence="1">
    <location>
        <begin position="630"/>
        <end position="642"/>
    </location>
</feature>
<reference evidence="3 4" key="1">
    <citation type="journal article" date="2023" name="bioRxiv">
        <title>High-quality genome assemblies of four members of thePodospora anserinaspecies complex.</title>
        <authorList>
            <person name="Ament-Velasquez S.L."/>
            <person name="Vogan A.A."/>
            <person name="Wallerman O."/>
            <person name="Hartmann F."/>
            <person name="Gautier V."/>
            <person name="Silar P."/>
            <person name="Giraud T."/>
            <person name="Johannesson H."/>
        </authorList>
    </citation>
    <scope>NUCLEOTIDE SEQUENCE [LARGE SCALE GENOMIC DNA]</scope>
    <source>
        <strain evidence="3 4">CBS 411.78</strain>
    </source>
</reference>
<organism evidence="3 4">
    <name type="scientific">Podospora pseudopauciseta</name>
    <dbReference type="NCBI Taxonomy" id="2093780"/>
    <lineage>
        <taxon>Eukaryota</taxon>
        <taxon>Fungi</taxon>
        <taxon>Dikarya</taxon>
        <taxon>Ascomycota</taxon>
        <taxon>Pezizomycotina</taxon>
        <taxon>Sordariomycetes</taxon>
        <taxon>Sordariomycetidae</taxon>
        <taxon>Sordariales</taxon>
        <taxon>Podosporaceae</taxon>
        <taxon>Podospora</taxon>
    </lineage>
</organism>